<reference evidence="9" key="1">
    <citation type="submission" date="2025-08" db="UniProtKB">
        <authorList>
            <consortium name="Ensembl"/>
        </authorList>
    </citation>
    <scope>IDENTIFICATION</scope>
</reference>
<evidence type="ECO:0000256" key="1">
    <source>
        <dbReference type="ARBA" id="ARBA00000707"/>
    </source>
</evidence>
<reference evidence="9" key="2">
    <citation type="submission" date="2025-09" db="UniProtKB">
        <authorList>
            <consortium name="Ensembl"/>
        </authorList>
    </citation>
    <scope>IDENTIFICATION</scope>
</reference>
<dbReference type="GO" id="GO:0006508">
    <property type="term" value="P:proteolysis"/>
    <property type="evidence" value="ECO:0007669"/>
    <property type="project" value="UniProtKB-KW"/>
</dbReference>
<evidence type="ECO:0000256" key="3">
    <source>
        <dbReference type="ARBA" id="ARBA00022670"/>
    </source>
</evidence>
<evidence type="ECO:0000313" key="10">
    <source>
        <dbReference type="Proteomes" id="UP000007754"/>
    </source>
</evidence>
<feature type="domain" description="Josephin" evidence="8">
    <location>
        <begin position="1"/>
        <end position="146"/>
    </location>
</feature>
<dbReference type="Ensembl" id="ENSTGUT00000022767.1">
    <property type="protein sequence ID" value="ENSTGUP00000028314.1"/>
    <property type="gene ID" value="ENSTGUG00000019995.1"/>
</dbReference>
<evidence type="ECO:0000256" key="7">
    <source>
        <dbReference type="SAM" id="MobiDB-lite"/>
    </source>
</evidence>
<dbReference type="Proteomes" id="UP000007754">
    <property type="component" value="Unplaced"/>
</dbReference>
<comment type="catalytic activity">
    <reaction evidence="1">
        <text>Thiol-dependent hydrolysis of ester, thioester, amide, peptide and isopeptide bonds formed by the C-terminal Gly of ubiquitin (a 76-residue protein attached to proteins as an intracellular targeting signal).</text>
        <dbReference type="EC" id="3.4.19.12"/>
    </reaction>
</comment>
<evidence type="ECO:0000313" key="9">
    <source>
        <dbReference type="Ensembl" id="ENSTGUP00000028314.1"/>
    </source>
</evidence>
<dbReference type="OMA" id="TRTHCIC"/>
<evidence type="ECO:0000259" key="8">
    <source>
        <dbReference type="PROSITE" id="PS50957"/>
    </source>
</evidence>
<dbReference type="Pfam" id="PF02099">
    <property type="entry name" value="Josephin"/>
    <property type="match status" value="1"/>
</dbReference>
<proteinExistence type="predicted"/>
<dbReference type="PROSITE" id="PS50957">
    <property type="entry name" value="JOSEPHIN"/>
    <property type="match status" value="1"/>
</dbReference>
<dbReference type="AlphaFoldDB" id="A0A674GYV9"/>
<keyword evidence="10" id="KW-1185">Reference proteome</keyword>
<dbReference type="GO" id="GO:0004843">
    <property type="term" value="F:cysteine-type deubiquitinase activity"/>
    <property type="evidence" value="ECO:0007669"/>
    <property type="project" value="UniProtKB-EC"/>
</dbReference>
<dbReference type="GO" id="GO:0016579">
    <property type="term" value="P:protein deubiquitination"/>
    <property type="evidence" value="ECO:0007669"/>
    <property type="project" value="InterPro"/>
</dbReference>
<evidence type="ECO:0000256" key="6">
    <source>
        <dbReference type="PROSITE-ProRule" id="PRU00331"/>
    </source>
</evidence>
<dbReference type="InterPro" id="IPR040053">
    <property type="entry name" value="JOSD1/2"/>
</dbReference>
<dbReference type="SMART" id="SM01246">
    <property type="entry name" value="Josephin"/>
    <property type="match status" value="1"/>
</dbReference>
<dbReference type="Gene3D" id="3.90.70.40">
    <property type="match status" value="1"/>
</dbReference>
<feature type="region of interest" description="Disordered" evidence="7">
    <location>
        <begin position="1"/>
        <end position="22"/>
    </location>
</feature>
<evidence type="ECO:0000256" key="4">
    <source>
        <dbReference type="ARBA" id="ARBA00022786"/>
    </source>
</evidence>
<comment type="caution">
    <text evidence="6">Lacks conserved residue(s) required for the propagation of feature annotation.</text>
</comment>
<evidence type="ECO:0000256" key="2">
    <source>
        <dbReference type="ARBA" id="ARBA00012759"/>
    </source>
</evidence>
<dbReference type="InterPro" id="IPR006155">
    <property type="entry name" value="Josephin"/>
</dbReference>
<organism evidence="9 10">
    <name type="scientific">Taeniopygia guttata</name>
    <name type="common">Zebra finch</name>
    <name type="synonym">Poephila guttata</name>
    <dbReference type="NCBI Taxonomy" id="59729"/>
    <lineage>
        <taxon>Eukaryota</taxon>
        <taxon>Metazoa</taxon>
        <taxon>Chordata</taxon>
        <taxon>Craniata</taxon>
        <taxon>Vertebrata</taxon>
        <taxon>Euteleostomi</taxon>
        <taxon>Archelosauria</taxon>
        <taxon>Archosauria</taxon>
        <taxon>Dinosauria</taxon>
        <taxon>Saurischia</taxon>
        <taxon>Theropoda</taxon>
        <taxon>Coelurosauria</taxon>
        <taxon>Aves</taxon>
        <taxon>Neognathae</taxon>
        <taxon>Neoaves</taxon>
        <taxon>Telluraves</taxon>
        <taxon>Australaves</taxon>
        <taxon>Passeriformes</taxon>
        <taxon>Passeroidea</taxon>
        <taxon>Estrildidae</taxon>
        <taxon>Estrildinae</taxon>
        <taxon>Taeniopygia</taxon>
    </lineage>
</organism>
<accession>A0A674GYV9</accession>
<feature type="compositionally biased region" description="Pro residues" evidence="7">
    <location>
        <begin position="1"/>
        <end position="17"/>
    </location>
</feature>
<keyword evidence="3" id="KW-0645">Protease</keyword>
<keyword evidence="5" id="KW-0378">Hydrolase</keyword>
<dbReference type="PANTHER" id="PTHR13291">
    <property type="entry name" value="JOSEPHIN 1, 2"/>
    <property type="match status" value="1"/>
</dbReference>
<name>A0A674GYV9_TAEGU</name>
<keyword evidence="4" id="KW-0833">Ubl conjugation pathway</keyword>
<dbReference type="GeneTree" id="ENSGT00390000009228"/>
<dbReference type="PANTHER" id="PTHR13291:SF2">
    <property type="entry name" value="JOSEPHIN-2"/>
    <property type="match status" value="1"/>
</dbReference>
<evidence type="ECO:0000256" key="5">
    <source>
        <dbReference type="ARBA" id="ARBA00022801"/>
    </source>
</evidence>
<sequence>LPEPPAPFSSPPNPFDPLQPTTTTRTHCICNPQLTRPPPINRRPLITLRPLERLSLPHVLGLLLNVPSRVRLGALALPLCRPHWLCVRRLGDTFYNLDSKLPAPAAIGSETQLREFLRTALAPDTSELLLVVAPEVEEQGTWLRPE</sequence>
<protein>
    <recommendedName>
        <fullName evidence="2">ubiquitinyl hydrolase 1</fullName>
        <ecNumber evidence="2">3.4.19.12</ecNumber>
    </recommendedName>
</protein>
<dbReference type="EC" id="3.4.19.12" evidence="2"/>